<name>A0A2J8Q715_PANTR</name>
<dbReference type="InterPro" id="IPR001909">
    <property type="entry name" value="KRAB"/>
</dbReference>
<proteinExistence type="predicted"/>
<feature type="domain" description="KRAB" evidence="1">
    <location>
        <begin position="8"/>
        <end position="36"/>
    </location>
</feature>
<gene>
    <name evidence="2" type="ORF">CK820_G0041771</name>
</gene>
<evidence type="ECO:0000259" key="1">
    <source>
        <dbReference type="PROSITE" id="PS50805"/>
    </source>
</evidence>
<comment type="caution">
    <text evidence="2">The sequence shown here is derived from an EMBL/GenBank/DDBJ whole genome shotgun (WGS) entry which is preliminary data.</text>
</comment>
<dbReference type="PANTHER" id="PTHR23232:SF161">
    <property type="entry name" value="KRAB DOMAIN-CONTAINING PROTEIN"/>
    <property type="match status" value="1"/>
</dbReference>
<dbReference type="EMBL" id="NBAG03000069">
    <property type="protein sequence ID" value="PNI92053.1"/>
    <property type="molecule type" value="Genomic_DNA"/>
</dbReference>
<dbReference type="GO" id="GO:0006355">
    <property type="term" value="P:regulation of DNA-templated transcription"/>
    <property type="evidence" value="ECO:0007669"/>
    <property type="project" value="InterPro"/>
</dbReference>
<dbReference type="PANTHER" id="PTHR23232">
    <property type="entry name" value="KRAB DOMAIN C2H2 ZINC FINGER"/>
    <property type="match status" value="1"/>
</dbReference>
<feature type="non-terminal residue" evidence="2">
    <location>
        <position position="36"/>
    </location>
</feature>
<evidence type="ECO:0000313" key="3">
    <source>
        <dbReference type="Proteomes" id="UP000236370"/>
    </source>
</evidence>
<accession>A0A2J8Q715</accession>
<dbReference type="AlphaFoldDB" id="A0A2J8Q715"/>
<dbReference type="CDD" id="cd07765">
    <property type="entry name" value="KRAB_A-box"/>
    <property type="match status" value="1"/>
</dbReference>
<dbReference type="SMR" id="A0A2J8Q715"/>
<dbReference type="PROSITE" id="PS50805">
    <property type="entry name" value="KRAB"/>
    <property type="match status" value="1"/>
</dbReference>
<dbReference type="Proteomes" id="UP000236370">
    <property type="component" value="Unassembled WGS sequence"/>
</dbReference>
<dbReference type="InterPro" id="IPR036051">
    <property type="entry name" value="KRAB_dom_sf"/>
</dbReference>
<dbReference type="Pfam" id="PF01352">
    <property type="entry name" value="KRAB"/>
    <property type="match status" value="1"/>
</dbReference>
<sequence length="36" mass="4371">MINAQELLTLEDVTVEFTWEEWQLLGPFQKDLYRDV</sequence>
<dbReference type="SUPFAM" id="SSF109640">
    <property type="entry name" value="KRAB domain (Kruppel-associated box)"/>
    <property type="match status" value="1"/>
</dbReference>
<organism evidence="2 3">
    <name type="scientific">Pan troglodytes</name>
    <name type="common">Chimpanzee</name>
    <dbReference type="NCBI Taxonomy" id="9598"/>
    <lineage>
        <taxon>Eukaryota</taxon>
        <taxon>Metazoa</taxon>
        <taxon>Chordata</taxon>
        <taxon>Craniata</taxon>
        <taxon>Vertebrata</taxon>
        <taxon>Euteleostomi</taxon>
        <taxon>Mammalia</taxon>
        <taxon>Eutheria</taxon>
        <taxon>Euarchontoglires</taxon>
        <taxon>Primates</taxon>
        <taxon>Haplorrhini</taxon>
        <taxon>Catarrhini</taxon>
        <taxon>Hominidae</taxon>
        <taxon>Pan</taxon>
    </lineage>
</organism>
<evidence type="ECO:0000313" key="2">
    <source>
        <dbReference type="EMBL" id="PNI92053.1"/>
    </source>
</evidence>
<dbReference type="InterPro" id="IPR050169">
    <property type="entry name" value="Krueppel_C2H2_ZnF"/>
</dbReference>
<protein>
    <submittedName>
        <fullName evidence="2">ZNF432 isoform 6</fullName>
    </submittedName>
</protein>
<reference evidence="2 3" key="1">
    <citation type="submission" date="2017-12" db="EMBL/GenBank/DDBJ databases">
        <title>High-resolution comparative analysis of great ape genomes.</title>
        <authorList>
            <person name="Pollen A."/>
            <person name="Hastie A."/>
            <person name="Hormozdiari F."/>
            <person name="Dougherty M."/>
            <person name="Liu R."/>
            <person name="Chaisson M."/>
            <person name="Hoppe E."/>
            <person name="Hill C."/>
            <person name="Pang A."/>
            <person name="Hillier L."/>
            <person name="Baker C."/>
            <person name="Armstrong J."/>
            <person name="Shendure J."/>
            <person name="Paten B."/>
            <person name="Wilson R."/>
            <person name="Chao H."/>
            <person name="Schneider V."/>
            <person name="Ventura M."/>
            <person name="Kronenberg Z."/>
            <person name="Murali S."/>
            <person name="Gordon D."/>
            <person name="Cantsilieris S."/>
            <person name="Munson K."/>
            <person name="Nelson B."/>
            <person name="Raja A."/>
            <person name="Underwood J."/>
            <person name="Diekhans M."/>
            <person name="Fiddes I."/>
            <person name="Haussler D."/>
            <person name="Eichler E."/>
        </authorList>
    </citation>
    <scope>NUCLEOTIDE SEQUENCE [LARGE SCALE GENOMIC DNA]</scope>
    <source>
        <strain evidence="2">Yerkes chimp pedigree #C0471</strain>
    </source>
</reference>
<dbReference type="Gene3D" id="6.10.140.140">
    <property type="match status" value="1"/>
</dbReference>